<dbReference type="SUPFAM" id="SSF48695">
    <property type="entry name" value="Multiheme cytochromes"/>
    <property type="match status" value="1"/>
</dbReference>
<evidence type="ECO:0000256" key="2">
    <source>
        <dbReference type="ARBA" id="ARBA00007368"/>
    </source>
</evidence>
<evidence type="ECO:0000256" key="5">
    <source>
        <dbReference type="ARBA" id="ARBA00022617"/>
    </source>
</evidence>
<dbReference type="GO" id="GO:0042597">
    <property type="term" value="C:periplasmic space"/>
    <property type="evidence" value="ECO:0007669"/>
    <property type="project" value="UniProtKB-SubCell"/>
</dbReference>
<name>A0A3L8PUH2_9GAMM</name>
<evidence type="ECO:0000256" key="11">
    <source>
        <dbReference type="ARBA" id="ARBA00031832"/>
    </source>
</evidence>
<comment type="caution">
    <text evidence="16">The sequence shown here is derived from an EMBL/GenBank/DDBJ whole genome shotgun (WGS) entry which is preliminary data.</text>
</comment>
<evidence type="ECO:0000256" key="8">
    <source>
        <dbReference type="ARBA" id="ARBA00022764"/>
    </source>
</evidence>
<comment type="function">
    <text evidence="12">Electron transfer subunit of the periplasmic nitrate reductase complex NapAB.</text>
</comment>
<keyword evidence="6 14" id="KW-0479">Metal-binding</keyword>
<evidence type="ECO:0000256" key="3">
    <source>
        <dbReference type="ARBA" id="ARBA00013773"/>
    </source>
</evidence>
<dbReference type="PIRSF" id="PIRSF006105">
    <property type="entry name" value="NapB"/>
    <property type="match status" value="1"/>
</dbReference>
<evidence type="ECO:0000313" key="17">
    <source>
        <dbReference type="Proteomes" id="UP000281474"/>
    </source>
</evidence>
<dbReference type="GO" id="GO:0009061">
    <property type="term" value="P:anaerobic respiration"/>
    <property type="evidence" value="ECO:0007669"/>
    <property type="project" value="InterPro"/>
</dbReference>
<feature type="binding site" description="axial binding residue" evidence="14">
    <location>
        <position position="113"/>
    </location>
    <ligand>
        <name>heme c</name>
        <dbReference type="ChEBI" id="CHEBI:61717"/>
        <label>2</label>
    </ligand>
    <ligandPart>
        <name>Fe</name>
        <dbReference type="ChEBI" id="CHEBI:18248"/>
    </ligandPart>
</feature>
<keyword evidence="4 12" id="KW-0813">Transport</keyword>
<comment type="PTM">
    <text evidence="13">Binds 2 heme C groups per subunit.</text>
</comment>
<dbReference type="EMBL" id="QZEI01000048">
    <property type="protein sequence ID" value="RLV58970.1"/>
    <property type="molecule type" value="Genomic_DNA"/>
</dbReference>
<dbReference type="Gene3D" id="1.10.1130.10">
    <property type="entry name" value="Flavocytochrome C3, Chain A"/>
    <property type="match status" value="1"/>
</dbReference>
<feature type="binding site" description="covalent" evidence="13">
    <location>
        <position position="95"/>
    </location>
    <ligand>
        <name>heme c</name>
        <dbReference type="ChEBI" id="CHEBI:61717"/>
        <label>1</label>
    </ligand>
</feature>
<feature type="binding site" description="axial binding residue" evidence="14">
    <location>
        <position position="136"/>
    </location>
    <ligand>
        <name>heme c</name>
        <dbReference type="ChEBI" id="CHEBI:61717"/>
        <label>2</label>
    </ligand>
    <ligandPart>
        <name>Fe</name>
        <dbReference type="ChEBI" id="CHEBI:18248"/>
    </ligandPart>
</feature>
<feature type="signal peptide" evidence="15">
    <location>
        <begin position="1"/>
        <end position="23"/>
    </location>
</feature>
<comment type="subcellular location">
    <subcellularLocation>
        <location evidence="1 12">Periplasm</location>
    </subcellularLocation>
</comment>
<protein>
    <recommendedName>
        <fullName evidence="3 12">Periplasmic nitrate reductase, electron transfer subunit</fullName>
    </recommendedName>
    <alternativeName>
        <fullName evidence="11 12">Diheme cytochrome c NapB</fullName>
    </alternativeName>
</protein>
<proteinExistence type="inferred from homology"/>
<evidence type="ECO:0000256" key="1">
    <source>
        <dbReference type="ARBA" id="ARBA00004418"/>
    </source>
</evidence>
<comment type="subunit">
    <text evidence="12">Component of the periplasmic nitrate reductase NapAB complex composed of NapA and NapB.</text>
</comment>
<gene>
    <name evidence="16" type="ORF">D5018_14445</name>
</gene>
<evidence type="ECO:0000256" key="6">
    <source>
        <dbReference type="ARBA" id="ARBA00022723"/>
    </source>
</evidence>
<organism evidence="16 17">
    <name type="scientific">Parashewanella curva</name>
    <dbReference type="NCBI Taxonomy" id="2338552"/>
    <lineage>
        <taxon>Bacteria</taxon>
        <taxon>Pseudomonadati</taxon>
        <taxon>Pseudomonadota</taxon>
        <taxon>Gammaproteobacteria</taxon>
        <taxon>Alteromonadales</taxon>
        <taxon>Shewanellaceae</taxon>
        <taxon>Parashewanella</taxon>
    </lineage>
</organism>
<dbReference type="OrthoDB" id="13290at2"/>
<evidence type="ECO:0000256" key="12">
    <source>
        <dbReference type="PIRNR" id="PIRNR006105"/>
    </source>
</evidence>
<keyword evidence="5 13" id="KW-0349">Heme</keyword>
<evidence type="ECO:0000313" key="16">
    <source>
        <dbReference type="EMBL" id="RLV58970.1"/>
    </source>
</evidence>
<keyword evidence="7 15" id="KW-0732">Signal</keyword>
<dbReference type="InterPro" id="IPR036280">
    <property type="entry name" value="Multihaem_cyt_sf"/>
</dbReference>
<keyword evidence="8 12" id="KW-0574">Periplasm</keyword>
<dbReference type="PANTHER" id="PTHR38604">
    <property type="entry name" value="PERIPLASMIC NITRATE REDUCTASE, ELECTRON TRANSFER SUBUNIT"/>
    <property type="match status" value="1"/>
</dbReference>
<reference evidence="16 17" key="1">
    <citation type="submission" date="2018-09" db="EMBL/GenBank/DDBJ databases">
        <title>Phylogeny of the Shewanellaceae, and recommendation for two new genera, Pseudoshewanella and Parashewanella.</title>
        <authorList>
            <person name="Wang G."/>
        </authorList>
    </citation>
    <scope>NUCLEOTIDE SEQUENCE [LARGE SCALE GENOMIC DNA]</scope>
    <source>
        <strain evidence="16 17">C51</strain>
    </source>
</reference>
<feature type="binding site" description="covalent" evidence="13">
    <location>
        <position position="132"/>
    </location>
    <ligand>
        <name>heme c</name>
        <dbReference type="ChEBI" id="CHEBI:61717"/>
        <label>2</label>
    </ligand>
</feature>
<evidence type="ECO:0000256" key="13">
    <source>
        <dbReference type="PIRSR" id="PIRSR006105-1"/>
    </source>
</evidence>
<dbReference type="RefSeq" id="WP_121839708.1">
    <property type="nucleotide sequence ID" value="NZ_ML014797.1"/>
</dbReference>
<keyword evidence="17" id="KW-1185">Reference proteome</keyword>
<evidence type="ECO:0000256" key="15">
    <source>
        <dbReference type="SAM" id="SignalP"/>
    </source>
</evidence>
<feature type="chain" id="PRO_5018227335" description="Periplasmic nitrate reductase, electron transfer subunit" evidence="15">
    <location>
        <begin position="24"/>
        <end position="166"/>
    </location>
</feature>
<feature type="binding site" description="axial binding residue" evidence="14">
    <location>
        <position position="96"/>
    </location>
    <ligand>
        <name>heme c</name>
        <dbReference type="ChEBI" id="CHEBI:61717"/>
        <label>1</label>
    </ligand>
    <ligandPart>
        <name>Fe</name>
        <dbReference type="ChEBI" id="CHEBI:18248"/>
    </ligandPart>
</feature>
<keyword evidence="9 12" id="KW-0249">Electron transport</keyword>
<accession>A0A3L8PUH2</accession>
<feature type="binding site" description="covalent" evidence="13">
    <location>
        <position position="135"/>
    </location>
    <ligand>
        <name>heme c</name>
        <dbReference type="ChEBI" id="CHEBI:61717"/>
        <label>2</label>
    </ligand>
</feature>
<feature type="binding site" description="covalent" evidence="13">
    <location>
        <position position="92"/>
    </location>
    <ligand>
        <name>heme c</name>
        <dbReference type="ChEBI" id="CHEBI:61717"/>
        <label>1</label>
    </ligand>
</feature>
<sequence length="166" mass="18612">MKTSKKSFAKITALLMLTGTAFIAVGAVAEKTIRGDHFATLRHAPLNTEPTPPPLTNEKEHHGSLARNYPAQAPIIPHQAHKYQINRKVNQCLSCHDRSRVHESKAPMIAISHYLTRNNHFLAQVSPRRYFCTQCHVSQESSTPLVKNTFVDVDKLVEASANKKQH</sequence>
<dbReference type="InterPro" id="IPR005591">
    <property type="entry name" value="NapB"/>
</dbReference>
<evidence type="ECO:0000256" key="14">
    <source>
        <dbReference type="PIRSR" id="PIRSR006105-2"/>
    </source>
</evidence>
<dbReference type="AlphaFoldDB" id="A0A3L8PUH2"/>
<evidence type="ECO:0000256" key="9">
    <source>
        <dbReference type="ARBA" id="ARBA00022982"/>
    </source>
</evidence>
<evidence type="ECO:0000256" key="4">
    <source>
        <dbReference type="ARBA" id="ARBA00022448"/>
    </source>
</evidence>
<dbReference type="GO" id="GO:0046872">
    <property type="term" value="F:metal ion binding"/>
    <property type="evidence" value="ECO:0007669"/>
    <property type="project" value="UniProtKB-KW"/>
</dbReference>
<comment type="similarity">
    <text evidence="2 12">Belongs to the NapB family.</text>
</comment>
<keyword evidence="10 14" id="KW-0408">Iron</keyword>
<evidence type="ECO:0000256" key="10">
    <source>
        <dbReference type="ARBA" id="ARBA00023004"/>
    </source>
</evidence>
<feature type="binding site" description="axial binding residue" evidence="14">
    <location>
        <position position="78"/>
    </location>
    <ligand>
        <name>heme c</name>
        <dbReference type="ChEBI" id="CHEBI:61717"/>
        <label>1</label>
    </ligand>
    <ligandPart>
        <name>Fe</name>
        <dbReference type="ChEBI" id="CHEBI:18248"/>
    </ligandPart>
</feature>
<dbReference type="Proteomes" id="UP000281474">
    <property type="component" value="Unassembled WGS sequence"/>
</dbReference>
<dbReference type="PANTHER" id="PTHR38604:SF1">
    <property type="entry name" value="PERIPLASMIC NITRATE REDUCTASE, ELECTRON TRANSFER SUBUNIT"/>
    <property type="match status" value="1"/>
</dbReference>
<evidence type="ECO:0000256" key="7">
    <source>
        <dbReference type="ARBA" id="ARBA00022729"/>
    </source>
</evidence>
<dbReference type="Pfam" id="PF03892">
    <property type="entry name" value="NapB"/>
    <property type="match status" value="1"/>
</dbReference>